<dbReference type="Proteomes" id="UP000193642">
    <property type="component" value="Unassembled WGS sequence"/>
</dbReference>
<dbReference type="EMBL" id="MCGO01000022">
    <property type="protein sequence ID" value="ORY44508.1"/>
    <property type="molecule type" value="Genomic_DNA"/>
</dbReference>
<dbReference type="AlphaFoldDB" id="A0A1Y2CBV2"/>
<name>A0A1Y2CBV2_9FUNG</name>
<feature type="transmembrane region" description="Helical" evidence="1">
    <location>
        <begin position="20"/>
        <end position="41"/>
    </location>
</feature>
<keyword evidence="1" id="KW-0472">Membrane</keyword>
<evidence type="ECO:0000256" key="1">
    <source>
        <dbReference type="SAM" id="Phobius"/>
    </source>
</evidence>
<proteinExistence type="predicted"/>
<comment type="caution">
    <text evidence="2">The sequence shown here is derived from an EMBL/GenBank/DDBJ whole genome shotgun (WGS) entry which is preliminary data.</text>
</comment>
<evidence type="ECO:0000313" key="3">
    <source>
        <dbReference type="Proteomes" id="UP000193642"/>
    </source>
</evidence>
<dbReference type="OrthoDB" id="2162411at2759"/>
<gene>
    <name evidence="2" type="ORF">BCR33DRAFT_224382</name>
</gene>
<keyword evidence="1" id="KW-1133">Transmembrane helix</keyword>
<keyword evidence="3" id="KW-1185">Reference proteome</keyword>
<feature type="transmembrane region" description="Helical" evidence="1">
    <location>
        <begin position="47"/>
        <end position="73"/>
    </location>
</feature>
<accession>A0A1Y2CBV2</accession>
<reference evidence="2 3" key="1">
    <citation type="submission" date="2016-07" db="EMBL/GenBank/DDBJ databases">
        <title>Pervasive Adenine N6-methylation of Active Genes in Fungi.</title>
        <authorList>
            <consortium name="DOE Joint Genome Institute"/>
            <person name="Mondo S.J."/>
            <person name="Dannebaum R.O."/>
            <person name="Kuo R.C."/>
            <person name="Labutti K."/>
            <person name="Haridas S."/>
            <person name="Kuo A."/>
            <person name="Salamov A."/>
            <person name="Ahrendt S.R."/>
            <person name="Lipzen A."/>
            <person name="Sullivan W."/>
            <person name="Andreopoulos W.B."/>
            <person name="Clum A."/>
            <person name="Lindquist E."/>
            <person name="Daum C."/>
            <person name="Ramamoorthy G.K."/>
            <person name="Gryganskyi A."/>
            <person name="Culley D."/>
            <person name="Magnuson J.K."/>
            <person name="James T.Y."/>
            <person name="O'Malley M.A."/>
            <person name="Stajich J.E."/>
            <person name="Spatafora J.W."/>
            <person name="Visel A."/>
            <person name="Grigoriev I.V."/>
        </authorList>
    </citation>
    <scope>NUCLEOTIDE SEQUENCE [LARGE SCALE GENOMIC DNA]</scope>
    <source>
        <strain evidence="2 3">JEL800</strain>
    </source>
</reference>
<keyword evidence="1" id="KW-0812">Transmembrane</keyword>
<protein>
    <submittedName>
        <fullName evidence="2">Uncharacterized protein</fullName>
    </submittedName>
</protein>
<organism evidence="2 3">
    <name type="scientific">Rhizoclosmatium globosum</name>
    <dbReference type="NCBI Taxonomy" id="329046"/>
    <lineage>
        <taxon>Eukaryota</taxon>
        <taxon>Fungi</taxon>
        <taxon>Fungi incertae sedis</taxon>
        <taxon>Chytridiomycota</taxon>
        <taxon>Chytridiomycota incertae sedis</taxon>
        <taxon>Chytridiomycetes</taxon>
        <taxon>Chytridiales</taxon>
        <taxon>Chytriomycetaceae</taxon>
        <taxon>Rhizoclosmatium</taxon>
    </lineage>
</organism>
<sequence>MPPSPPTDQTHHLRHFSAGLFLILFAFFSIQLALFTLAHSHSTSTPAILIALLIALYLALIPAAAAHGALSALASLAKESLTKYGLLPPPQPPSPTPTPVQEVQPEADHPVIHAIKVSTLGVPAMSHALANVCIRVVVESGVKVVWHWTPRVVSVCRSVVEYVVKVVQDVLPGLYPYLEKGVVFVVTWTPVLWRYGREGVVYAWRGLVVVSVWVGKVVHDAWDPVIVPLFLGLTALISDAVVGIRRVAELASKEAWRLLGVLHQWAEGVVTWGIEVSHWLNVILTPYWERVKAFGIWAANICGKVFETVSATIHSVAEQVVQLCIDWKVFEMMRHIVVGIVRLARVVKSWGVILSRWVSPFPTFKSVLNLLNNRATARLKQFSHSSTTRKY</sequence>
<evidence type="ECO:0000313" key="2">
    <source>
        <dbReference type="EMBL" id="ORY44508.1"/>
    </source>
</evidence>